<evidence type="ECO:0000313" key="3">
    <source>
        <dbReference type="EMBL" id="KAL1843168.1"/>
    </source>
</evidence>
<keyword evidence="1" id="KW-0732">Signal</keyword>
<dbReference type="EMBL" id="JAZGSY010000023">
    <property type="protein sequence ID" value="KAL1843168.1"/>
    <property type="molecule type" value="Genomic_DNA"/>
</dbReference>
<name>A0ABR3VPR9_HUMIN</name>
<keyword evidence="1" id="KW-0469">Meiosis</keyword>
<reference evidence="3 4" key="1">
    <citation type="journal article" date="2024" name="Commun. Biol.">
        <title>Comparative genomic analysis of thermophilic fungi reveals convergent evolutionary adaptations and gene losses.</title>
        <authorList>
            <person name="Steindorff A.S."/>
            <person name="Aguilar-Pontes M.V."/>
            <person name="Robinson A.J."/>
            <person name="Andreopoulos B."/>
            <person name="LaButti K."/>
            <person name="Kuo A."/>
            <person name="Mondo S."/>
            <person name="Riley R."/>
            <person name="Otillar R."/>
            <person name="Haridas S."/>
            <person name="Lipzen A."/>
            <person name="Grimwood J."/>
            <person name="Schmutz J."/>
            <person name="Clum A."/>
            <person name="Reid I.D."/>
            <person name="Moisan M.C."/>
            <person name="Butler G."/>
            <person name="Nguyen T.T.M."/>
            <person name="Dewar K."/>
            <person name="Conant G."/>
            <person name="Drula E."/>
            <person name="Henrissat B."/>
            <person name="Hansel C."/>
            <person name="Singer S."/>
            <person name="Hutchinson M.I."/>
            <person name="de Vries R.P."/>
            <person name="Natvig D.O."/>
            <person name="Powell A.J."/>
            <person name="Tsang A."/>
            <person name="Grigoriev I.V."/>
        </authorList>
    </citation>
    <scope>NUCLEOTIDE SEQUENCE [LARGE SCALE GENOMIC DNA]</scope>
    <source>
        <strain evidence="3 4">CBS 620.91</strain>
    </source>
</reference>
<comment type="function">
    <text evidence="1">Mediates inactivation of the TORC1 complex in response to amino acid starvation. Required for meiotic nuclear division.</text>
</comment>
<feature type="region of interest" description="Disordered" evidence="2">
    <location>
        <begin position="625"/>
        <end position="662"/>
    </location>
</feature>
<feature type="region of interest" description="Disordered" evidence="2">
    <location>
        <begin position="131"/>
        <end position="183"/>
    </location>
</feature>
<feature type="region of interest" description="Disordered" evidence="2">
    <location>
        <begin position="42"/>
        <end position="67"/>
    </location>
</feature>
<comment type="caution">
    <text evidence="3">The sequence shown here is derived from an EMBL/GenBank/DDBJ whole genome shotgun (WGS) entry which is preliminary data.</text>
</comment>
<comment type="subcellular location">
    <subcellularLocation>
        <location evidence="1">Vacuole membrane</location>
        <topology evidence="1">Peripheral membrane protein</topology>
    </subcellularLocation>
</comment>
<proteinExistence type="inferred from homology"/>
<accession>A0ABR3VPR9</accession>
<feature type="region of interest" description="Disordered" evidence="2">
    <location>
        <begin position="545"/>
        <end position="569"/>
    </location>
</feature>
<dbReference type="Pfam" id="PF03666">
    <property type="entry name" value="NPR3"/>
    <property type="match status" value="1"/>
</dbReference>
<evidence type="ECO:0000256" key="1">
    <source>
        <dbReference type="RuleBase" id="RU368069"/>
    </source>
</evidence>
<protein>
    <recommendedName>
        <fullName evidence="1">Nitrogen permease regulator 3</fullName>
    </recommendedName>
    <alternativeName>
        <fullName evidence="1">Required for meiotic nuclear division protein 11</fullName>
    </alternativeName>
</protein>
<evidence type="ECO:0000313" key="4">
    <source>
        <dbReference type="Proteomes" id="UP001583172"/>
    </source>
</evidence>
<sequence>MASPVLPNPDNFLGVALVIHRIREGSRFVFHYPARLLPLETPGRNAAGRADGDGNADGEDIGLGRDSGLESWSSSKVSAAELAQWNHEDYLNTEKGTTIAPWDRVYHKKLFQISLDSLYCVSCPIHVPDNGVWRKKNKKGPKPQQSQKDGGPKPEDGDELPTDAGGAARSGGENGPSDADKIEVRDMAMPQTKPGAEEVEDKKSSMTMFNLVFFLNPKKHEVKPLVDVMFAHIIKKVNKAYKYCQERSDFVWKESKRILALKDKGKEERRKMSSLWEEILATSSLAQSMQDVYEAVSQNRIAALQLDTAEGAVTHSVQIPMPFHVSDLPEEGEEGRRGLWLTTANSWVGEEAAETPGFLDKNFALLLMMDEKRVISELQNDADETTLAMIEFVRHCKPTLSFYQVCQQASGILTPAKVRKFAQHFIFWRRAIAIPPLHPRDTYIVSPNCDMRKLPQATLRWSRQFPMAPSLPDFLALLSVSPRPYKLLYNGHKTHRPMYMAMLAWLMRGGWVTQLCTFAYVVVWPEIIYEVDYAVEAEEIARMKREHNTGREPGSVESNDASTATTTVASSLTTATASPGLTPSGVAALGDAAVAGFGSGFLSLTDPSDQALSITPSLRDLSLTHPQTSALPYPHGIPNRSFSPPPAAAATPLPKATHHPPP</sequence>
<evidence type="ECO:0000256" key="2">
    <source>
        <dbReference type="SAM" id="MobiDB-lite"/>
    </source>
</evidence>
<organism evidence="3 4">
    <name type="scientific">Humicola insolens</name>
    <name type="common">Soft-rot fungus</name>
    <dbReference type="NCBI Taxonomy" id="85995"/>
    <lineage>
        <taxon>Eukaryota</taxon>
        <taxon>Fungi</taxon>
        <taxon>Dikarya</taxon>
        <taxon>Ascomycota</taxon>
        <taxon>Pezizomycotina</taxon>
        <taxon>Sordariomycetes</taxon>
        <taxon>Sordariomycetidae</taxon>
        <taxon>Sordariales</taxon>
        <taxon>Chaetomiaceae</taxon>
        <taxon>Mycothermus</taxon>
    </lineage>
</organism>
<dbReference type="PANTHER" id="PTHR13153">
    <property type="entry name" value="CGTHBA PROTEIN -14 GENE PROTEIN"/>
    <property type="match status" value="1"/>
</dbReference>
<dbReference type="PANTHER" id="PTHR13153:SF5">
    <property type="entry name" value="GATOR COMPLEX PROTEIN NPRL3"/>
    <property type="match status" value="1"/>
</dbReference>
<gene>
    <name evidence="3" type="ORF">VTJ49DRAFT_2918</name>
</gene>
<dbReference type="Proteomes" id="UP001583172">
    <property type="component" value="Unassembled WGS sequence"/>
</dbReference>
<dbReference type="InterPro" id="IPR005365">
    <property type="entry name" value="Npr3"/>
</dbReference>
<comment type="similarity">
    <text evidence="1">Belongs to the NPR3 family.</text>
</comment>
<keyword evidence="4" id="KW-1185">Reference proteome</keyword>